<dbReference type="InterPro" id="IPR036249">
    <property type="entry name" value="Thioredoxin-like_sf"/>
</dbReference>
<dbReference type="Proteomes" id="UP000007303">
    <property type="component" value="Unassembled WGS sequence"/>
</dbReference>
<dbReference type="STRING" id="99883.ENSTNIP00000019423"/>
<dbReference type="HOGENOM" id="CLU_084862_3_1_1"/>
<comment type="similarity">
    <text evidence="1 2">Belongs to the SH3BGR family.</text>
</comment>
<evidence type="ECO:0000313" key="5">
    <source>
        <dbReference type="Proteomes" id="UP000007303"/>
    </source>
</evidence>
<reference evidence="3" key="2">
    <citation type="submission" date="2004-02" db="EMBL/GenBank/DDBJ databases">
        <authorList>
            <consortium name="Genoscope"/>
            <consortium name="Whitehead Institute Centre for Genome Research"/>
        </authorList>
    </citation>
    <scope>NUCLEOTIDE SEQUENCE</scope>
</reference>
<dbReference type="Pfam" id="PF04908">
    <property type="entry name" value="SH3BGR"/>
    <property type="match status" value="1"/>
</dbReference>
<reference evidence="4" key="3">
    <citation type="submission" date="2025-05" db="UniProtKB">
        <authorList>
            <consortium name="Ensembl"/>
        </authorList>
    </citation>
    <scope>IDENTIFICATION</scope>
</reference>
<dbReference type="EMBL" id="CAAE01015003">
    <property type="protein sequence ID" value="CAG09100.1"/>
    <property type="molecule type" value="Genomic_DNA"/>
</dbReference>
<dbReference type="GO" id="GO:0005737">
    <property type="term" value="C:cytoplasm"/>
    <property type="evidence" value="ECO:0007669"/>
    <property type="project" value="TreeGrafter"/>
</dbReference>
<name>Q4RR82_TETNG</name>
<dbReference type="PANTHER" id="PTHR12232:SF15">
    <property type="entry name" value="SH3 DOMAIN-BINDING GLUTAMIC ACID-RICH PROTEIN HOMOLOG"/>
    <property type="match status" value="1"/>
</dbReference>
<sequence>MVVTVFYSSVSGSLEVKKSQQRIIDILEGKNIPYKLVDIAQNSEDKQLMRKLAGNSAALPPQVCNGDDYCGDYEAFDNANEVGTIKQFLKLK</sequence>
<dbReference type="Gene3D" id="3.40.30.10">
    <property type="entry name" value="Glutaredoxin"/>
    <property type="match status" value="1"/>
</dbReference>
<dbReference type="InterPro" id="IPR051033">
    <property type="entry name" value="SH3BGR"/>
</dbReference>
<accession>Q4RR82</accession>
<reference evidence="3 5" key="1">
    <citation type="journal article" date="2004" name="Nature">
        <title>Genome duplication in the teleost fish Tetraodon nigroviridis reveals the early vertebrate proto-karyotype.</title>
        <authorList>
            <person name="Jaillon O."/>
            <person name="Aury J.-M."/>
            <person name="Brunet F."/>
            <person name="Petit J.-L."/>
            <person name="Stange-Thomann N."/>
            <person name="Mauceli E."/>
            <person name="Bouneau L."/>
            <person name="Fischer C."/>
            <person name="Ozouf-Costaz C."/>
            <person name="Bernot A."/>
            <person name="Nicaud S."/>
            <person name="Jaffe D."/>
            <person name="Fisher S."/>
            <person name="Lutfalla G."/>
            <person name="Dossat C."/>
            <person name="Segurens B."/>
            <person name="Dasilva C."/>
            <person name="Salanoubat M."/>
            <person name="Levy M."/>
            <person name="Boudet N."/>
            <person name="Castellano S."/>
            <person name="Anthouard V."/>
            <person name="Jubin C."/>
            <person name="Castelli V."/>
            <person name="Katinka M."/>
            <person name="Vacherie B."/>
            <person name="Biemont C."/>
            <person name="Skalli Z."/>
            <person name="Cattolico L."/>
            <person name="Poulain J."/>
            <person name="De Berardinis V."/>
            <person name="Cruaud C."/>
            <person name="Duprat S."/>
            <person name="Brottier P."/>
            <person name="Coutanceau J.-P."/>
            <person name="Gouzy J."/>
            <person name="Parra G."/>
            <person name="Lardier G."/>
            <person name="Chapple C."/>
            <person name="McKernan K.J."/>
            <person name="McEwan P."/>
            <person name="Bosak S."/>
            <person name="Kellis M."/>
            <person name="Volff J.-N."/>
            <person name="Guigo R."/>
            <person name="Zody M.C."/>
            <person name="Mesirov J."/>
            <person name="Lindblad-Toh K."/>
            <person name="Birren B."/>
            <person name="Nusbaum C."/>
            <person name="Kahn D."/>
            <person name="Robinson-Rechavi M."/>
            <person name="Laudet V."/>
            <person name="Schachter V."/>
            <person name="Quetier F."/>
            <person name="Saurin W."/>
            <person name="Scarpelli C."/>
            <person name="Wincker P."/>
            <person name="Lander E.S."/>
            <person name="Weissenbach J."/>
            <person name="Roest Crollius H."/>
        </authorList>
    </citation>
    <scope>NUCLEOTIDE SEQUENCE [LARGE SCALE GENOMIC DNA]</scope>
</reference>
<protein>
    <recommendedName>
        <fullName evidence="2">SH3 domain-binding glutamic acid-rich-like protein</fullName>
    </recommendedName>
</protein>
<keyword evidence="5" id="KW-1185">Reference proteome</keyword>
<dbReference type="OMA" id="VYCGDFA"/>
<dbReference type="CDD" id="cd03030">
    <property type="entry name" value="GRX_SH3BGR"/>
    <property type="match status" value="1"/>
</dbReference>
<dbReference type="SUPFAM" id="SSF52833">
    <property type="entry name" value="Thioredoxin-like"/>
    <property type="match status" value="1"/>
</dbReference>
<organism evidence="3">
    <name type="scientific">Tetraodon nigroviridis</name>
    <name type="common">Spotted green pufferfish</name>
    <name type="synonym">Chelonodon nigroviridis</name>
    <dbReference type="NCBI Taxonomy" id="99883"/>
    <lineage>
        <taxon>Eukaryota</taxon>
        <taxon>Metazoa</taxon>
        <taxon>Chordata</taxon>
        <taxon>Craniata</taxon>
        <taxon>Vertebrata</taxon>
        <taxon>Euteleostomi</taxon>
        <taxon>Actinopterygii</taxon>
        <taxon>Neopterygii</taxon>
        <taxon>Teleostei</taxon>
        <taxon>Neoteleostei</taxon>
        <taxon>Acanthomorphata</taxon>
        <taxon>Eupercaria</taxon>
        <taxon>Tetraodontiformes</taxon>
        <taxon>Tetradontoidea</taxon>
        <taxon>Tetraodontidae</taxon>
        <taxon>Tetraodon</taxon>
    </lineage>
</organism>
<gene>
    <name evidence="3" type="ORF">GSTENG00030283001</name>
</gene>
<dbReference type="OrthoDB" id="9932926at2759"/>
<dbReference type="InterPro" id="IPR006993">
    <property type="entry name" value="Glut_rich_SH3-bd"/>
</dbReference>
<dbReference type="PANTHER" id="PTHR12232">
    <property type="entry name" value="SH3 DOMAIN-BINDING GLUTAMIC ACID-RICH-LIKE PROTEIN"/>
    <property type="match status" value="1"/>
</dbReference>
<evidence type="ECO:0000256" key="2">
    <source>
        <dbReference type="PIRNR" id="PIRNR008142"/>
    </source>
</evidence>
<dbReference type="PIRSF" id="PIRSF008142">
    <property type="entry name" value="SH3-bind_E-rich_L"/>
    <property type="match status" value="1"/>
</dbReference>
<evidence type="ECO:0000313" key="3">
    <source>
        <dbReference type="EMBL" id="CAG09100.1"/>
    </source>
</evidence>
<dbReference type="AlphaFoldDB" id="Q4RR82"/>
<proteinExistence type="inferred from homology"/>
<dbReference type="GeneTree" id="ENSGT00940000157260"/>
<evidence type="ECO:0000256" key="1">
    <source>
        <dbReference type="ARBA" id="ARBA00007764"/>
    </source>
</evidence>
<dbReference type="Ensembl" id="ENSTNIT00000019653.1">
    <property type="protein sequence ID" value="ENSTNIP00000019423.1"/>
    <property type="gene ID" value="ENSTNIG00000016329.1"/>
</dbReference>
<dbReference type="KEGG" id="tng:GSTEN00030283G001"/>
<evidence type="ECO:0000313" key="4">
    <source>
        <dbReference type="Ensembl" id="ENSTNIP00000019423.1"/>
    </source>
</evidence>